<dbReference type="GO" id="GO:0016740">
    <property type="term" value="F:transferase activity"/>
    <property type="evidence" value="ECO:0007669"/>
    <property type="project" value="UniProtKB-KW"/>
</dbReference>
<dbReference type="Pfam" id="PF00535">
    <property type="entry name" value="Glycos_transf_2"/>
    <property type="match status" value="1"/>
</dbReference>
<proteinExistence type="predicted"/>
<dbReference type="SUPFAM" id="SSF53448">
    <property type="entry name" value="Nucleotide-diphospho-sugar transferases"/>
    <property type="match status" value="1"/>
</dbReference>
<dbReference type="EMBL" id="LT670817">
    <property type="protein sequence ID" value="SHG30136.1"/>
    <property type="molecule type" value="Genomic_DNA"/>
</dbReference>
<dbReference type="InterPro" id="IPR050834">
    <property type="entry name" value="Glycosyltransf_2"/>
</dbReference>
<dbReference type="AlphaFoldDB" id="A0A1M5IPH3"/>
<gene>
    <name evidence="2" type="ORF">SAMN05443248_1071</name>
</gene>
<dbReference type="Proteomes" id="UP000189796">
    <property type="component" value="Chromosome I"/>
</dbReference>
<reference evidence="2 3" key="1">
    <citation type="submission" date="2016-11" db="EMBL/GenBank/DDBJ databases">
        <authorList>
            <person name="Jaros S."/>
            <person name="Januszkiewicz K."/>
            <person name="Wedrychowicz H."/>
        </authorList>
    </citation>
    <scope>NUCLEOTIDE SEQUENCE [LARGE SCALE GENOMIC DNA]</scope>
    <source>
        <strain evidence="2 3">GAS138</strain>
    </source>
</reference>
<dbReference type="PANTHER" id="PTHR43685:SF2">
    <property type="entry name" value="GLYCOSYLTRANSFERASE 2-LIKE DOMAIN-CONTAINING PROTEIN"/>
    <property type="match status" value="1"/>
</dbReference>
<organism evidence="2 3">
    <name type="scientific">Bradyrhizobium erythrophlei</name>
    <dbReference type="NCBI Taxonomy" id="1437360"/>
    <lineage>
        <taxon>Bacteria</taxon>
        <taxon>Pseudomonadati</taxon>
        <taxon>Pseudomonadota</taxon>
        <taxon>Alphaproteobacteria</taxon>
        <taxon>Hyphomicrobiales</taxon>
        <taxon>Nitrobacteraceae</taxon>
        <taxon>Bradyrhizobium</taxon>
    </lineage>
</organism>
<dbReference type="Gene3D" id="3.90.550.10">
    <property type="entry name" value="Spore Coat Polysaccharide Biosynthesis Protein SpsA, Chain A"/>
    <property type="match status" value="1"/>
</dbReference>
<evidence type="ECO:0000313" key="3">
    <source>
        <dbReference type="Proteomes" id="UP000189796"/>
    </source>
</evidence>
<dbReference type="InterPro" id="IPR029044">
    <property type="entry name" value="Nucleotide-diphossugar_trans"/>
</dbReference>
<dbReference type="CDD" id="cd00761">
    <property type="entry name" value="Glyco_tranf_GTA_type"/>
    <property type="match status" value="1"/>
</dbReference>
<accession>A0A1M5IPH3</accession>
<sequence length="299" mass="33018">MSMPQISLIVCTRNRAESLPACLNSIEQAAVANRAVEVELLIVNNGSTDATAAVLRAWQRSTSVRCRVLLAEQRGLSHARNCGLEHATGKIIAFTDDDCTVARDYLTQVERAYATDAGPALRGGRVELGDPRDLPFTIKTDLAPQRFTGGHPGGFIHGCNLTMSRSALELVGRFDTRLGAGQPIGAAEDSDFVYRAHRSGVMVLYDPSIVVFHHHGRRDFAEVKLLQDVYNLGNGALYAKHGLRDRKLLFRICRDIRSGLWEYFGGPLADKEFGLSHRKNLRGNLRGAMRFWLSSLGRD</sequence>
<feature type="domain" description="Glycosyltransferase 2-like" evidence="1">
    <location>
        <begin position="7"/>
        <end position="168"/>
    </location>
</feature>
<dbReference type="PANTHER" id="PTHR43685">
    <property type="entry name" value="GLYCOSYLTRANSFERASE"/>
    <property type="match status" value="1"/>
</dbReference>
<keyword evidence="2" id="KW-0808">Transferase</keyword>
<dbReference type="InterPro" id="IPR001173">
    <property type="entry name" value="Glyco_trans_2-like"/>
</dbReference>
<protein>
    <submittedName>
        <fullName evidence="2">Glycosyl transferase family 2</fullName>
    </submittedName>
</protein>
<evidence type="ECO:0000313" key="2">
    <source>
        <dbReference type="EMBL" id="SHG30136.1"/>
    </source>
</evidence>
<name>A0A1M5IPH3_9BRAD</name>
<evidence type="ECO:0000259" key="1">
    <source>
        <dbReference type="Pfam" id="PF00535"/>
    </source>
</evidence>